<dbReference type="GO" id="GO:0008270">
    <property type="term" value="F:zinc ion binding"/>
    <property type="evidence" value="ECO:0007669"/>
    <property type="project" value="UniProtKB-UniRule"/>
</dbReference>
<evidence type="ECO:0000256" key="1">
    <source>
        <dbReference type="ARBA" id="ARBA00022723"/>
    </source>
</evidence>
<keyword evidence="1" id="KW-0479">Metal-binding</keyword>
<keyword evidence="5" id="KW-0472">Membrane</keyword>
<accession>A0A438D326</accession>
<dbReference type="Gene3D" id="3.30.60.190">
    <property type="match status" value="1"/>
</dbReference>
<evidence type="ECO:0000256" key="5">
    <source>
        <dbReference type="SAM" id="Phobius"/>
    </source>
</evidence>
<feature type="transmembrane region" description="Helical" evidence="5">
    <location>
        <begin position="42"/>
        <end position="63"/>
    </location>
</feature>
<reference evidence="7 8" key="1">
    <citation type="journal article" date="2018" name="PLoS Genet.">
        <title>Population sequencing reveals clonal diversity and ancestral inbreeding in the grapevine cultivar Chardonnay.</title>
        <authorList>
            <person name="Roach M.J."/>
            <person name="Johnson D.L."/>
            <person name="Bohlmann J."/>
            <person name="van Vuuren H.J."/>
            <person name="Jones S.J."/>
            <person name="Pretorius I.S."/>
            <person name="Schmidt S.A."/>
            <person name="Borneman A.R."/>
        </authorList>
    </citation>
    <scope>NUCLEOTIDE SEQUENCE [LARGE SCALE GENOMIC DNA]</scope>
    <source>
        <strain evidence="8">cv. Chardonnay</strain>
        <tissue evidence="7">Leaf</tissue>
    </source>
</reference>
<keyword evidence="2 4" id="KW-0863">Zinc-finger</keyword>
<keyword evidence="5" id="KW-0812">Transmembrane</keyword>
<protein>
    <recommendedName>
        <fullName evidence="6">HIT-type domain-containing protein</fullName>
    </recommendedName>
</protein>
<evidence type="ECO:0000259" key="6">
    <source>
        <dbReference type="PROSITE" id="PS51083"/>
    </source>
</evidence>
<evidence type="ECO:0000256" key="3">
    <source>
        <dbReference type="ARBA" id="ARBA00022833"/>
    </source>
</evidence>
<dbReference type="SUPFAM" id="SSF144232">
    <property type="entry name" value="HIT/MYND zinc finger-like"/>
    <property type="match status" value="1"/>
</dbReference>
<dbReference type="InterPro" id="IPR051639">
    <property type="entry name" value="BCD1"/>
</dbReference>
<keyword evidence="5" id="KW-1133">Transmembrane helix</keyword>
<sequence length="144" mass="16206">MSRRECKVCNEAASKYKCPSCLIPYCSLVCFKKHKGIPTISFFHLFAVTVIILLLYCSADWGASVISASSRSQEIPCVKLVSPEVKTNEDSQLLVERPYLVDEPNEVLQMLQLESIEDMWPTLSWESALDVLANDNKFRKPAGC</sequence>
<dbReference type="CDD" id="cd23024">
    <property type="entry name" value="zf-HIT_ZNHIT2-3"/>
    <property type="match status" value="1"/>
</dbReference>
<gene>
    <name evidence="7" type="ORF">CK203_102263</name>
</gene>
<dbReference type="PROSITE" id="PS51083">
    <property type="entry name" value="ZF_HIT"/>
    <property type="match status" value="1"/>
</dbReference>
<comment type="caution">
    <text evidence="7">The sequence shown here is derived from an EMBL/GenBank/DDBJ whole genome shotgun (WGS) entry which is preliminary data.</text>
</comment>
<dbReference type="InterPro" id="IPR007529">
    <property type="entry name" value="Znf_HIT"/>
</dbReference>
<dbReference type="EMBL" id="QGNW01001823">
    <property type="protein sequence ID" value="RVW29865.1"/>
    <property type="molecule type" value="Genomic_DNA"/>
</dbReference>
<dbReference type="Proteomes" id="UP000288805">
    <property type="component" value="Unassembled WGS sequence"/>
</dbReference>
<dbReference type="PANTHER" id="PTHR13483:SF11">
    <property type="entry name" value="ZINC FINGER HIT DOMAIN-CONTAINING PROTEIN 3"/>
    <property type="match status" value="1"/>
</dbReference>
<evidence type="ECO:0000256" key="4">
    <source>
        <dbReference type="PROSITE-ProRule" id="PRU00453"/>
    </source>
</evidence>
<evidence type="ECO:0000313" key="8">
    <source>
        <dbReference type="Proteomes" id="UP000288805"/>
    </source>
</evidence>
<name>A0A438D326_VITVI</name>
<organism evidence="7 8">
    <name type="scientific">Vitis vinifera</name>
    <name type="common">Grape</name>
    <dbReference type="NCBI Taxonomy" id="29760"/>
    <lineage>
        <taxon>Eukaryota</taxon>
        <taxon>Viridiplantae</taxon>
        <taxon>Streptophyta</taxon>
        <taxon>Embryophyta</taxon>
        <taxon>Tracheophyta</taxon>
        <taxon>Spermatophyta</taxon>
        <taxon>Magnoliopsida</taxon>
        <taxon>eudicotyledons</taxon>
        <taxon>Gunneridae</taxon>
        <taxon>Pentapetalae</taxon>
        <taxon>rosids</taxon>
        <taxon>Vitales</taxon>
        <taxon>Vitaceae</taxon>
        <taxon>Viteae</taxon>
        <taxon>Vitis</taxon>
    </lineage>
</organism>
<proteinExistence type="predicted"/>
<keyword evidence="3" id="KW-0862">Zinc</keyword>
<feature type="domain" description="HIT-type" evidence="6">
    <location>
        <begin position="6"/>
        <end position="39"/>
    </location>
</feature>
<dbReference type="PANTHER" id="PTHR13483">
    <property type="entry name" value="BOX C_D SNORNA PROTEIN 1-RELATED"/>
    <property type="match status" value="1"/>
</dbReference>
<evidence type="ECO:0000256" key="2">
    <source>
        <dbReference type="ARBA" id="ARBA00022771"/>
    </source>
</evidence>
<dbReference type="AlphaFoldDB" id="A0A438D326"/>
<dbReference type="Pfam" id="PF04438">
    <property type="entry name" value="zf-HIT"/>
    <property type="match status" value="1"/>
</dbReference>
<evidence type="ECO:0000313" key="7">
    <source>
        <dbReference type="EMBL" id="RVW29865.1"/>
    </source>
</evidence>